<dbReference type="PROSITE" id="PS50896">
    <property type="entry name" value="LISH"/>
    <property type="match status" value="1"/>
</dbReference>
<dbReference type="GO" id="GO:0005634">
    <property type="term" value="C:nucleus"/>
    <property type="evidence" value="ECO:0007669"/>
    <property type="project" value="UniProtKB-SubCell"/>
</dbReference>
<evidence type="ECO:0000256" key="1">
    <source>
        <dbReference type="ARBA" id="ARBA00004123"/>
    </source>
</evidence>
<dbReference type="Proteomes" id="UP000799440">
    <property type="component" value="Unassembled WGS sequence"/>
</dbReference>
<evidence type="ECO:0000256" key="2">
    <source>
        <dbReference type="ARBA" id="ARBA00023242"/>
    </source>
</evidence>
<evidence type="ECO:0000313" key="4">
    <source>
        <dbReference type="EMBL" id="KAF2751556.1"/>
    </source>
</evidence>
<dbReference type="PANTHER" id="PTHR12610">
    <property type="entry name" value="SINGLE STRANDED DNA BINDING PROTEIN"/>
    <property type="match status" value="1"/>
</dbReference>
<feature type="region of interest" description="Disordered" evidence="3">
    <location>
        <begin position="356"/>
        <end position="442"/>
    </location>
</feature>
<feature type="compositionally biased region" description="Polar residues" evidence="3">
    <location>
        <begin position="382"/>
        <end position="391"/>
    </location>
</feature>
<evidence type="ECO:0000313" key="5">
    <source>
        <dbReference type="Proteomes" id="UP000799440"/>
    </source>
</evidence>
<dbReference type="AlphaFoldDB" id="A0A6A6VP70"/>
<dbReference type="EMBL" id="MU006562">
    <property type="protein sequence ID" value="KAF2751556.1"/>
    <property type="molecule type" value="Genomic_DNA"/>
</dbReference>
<feature type="region of interest" description="Disordered" evidence="3">
    <location>
        <begin position="701"/>
        <end position="724"/>
    </location>
</feature>
<dbReference type="InterPro" id="IPR006594">
    <property type="entry name" value="LisH"/>
</dbReference>
<feature type="compositionally biased region" description="Low complexity" evidence="3">
    <location>
        <begin position="523"/>
        <end position="534"/>
    </location>
</feature>
<reference evidence="4" key="1">
    <citation type="journal article" date="2020" name="Stud. Mycol.">
        <title>101 Dothideomycetes genomes: a test case for predicting lifestyles and emergence of pathogens.</title>
        <authorList>
            <person name="Haridas S."/>
            <person name="Albert R."/>
            <person name="Binder M."/>
            <person name="Bloem J."/>
            <person name="Labutti K."/>
            <person name="Salamov A."/>
            <person name="Andreopoulos B."/>
            <person name="Baker S."/>
            <person name="Barry K."/>
            <person name="Bills G."/>
            <person name="Bluhm B."/>
            <person name="Cannon C."/>
            <person name="Castanera R."/>
            <person name="Culley D."/>
            <person name="Daum C."/>
            <person name="Ezra D."/>
            <person name="Gonzalez J."/>
            <person name="Henrissat B."/>
            <person name="Kuo A."/>
            <person name="Liang C."/>
            <person name="Lipzen A."/>
            <person name="Lutzoni F."/>
            <person name="Magnuson J."/>
            <person name="Mondo S."/>
            <person name="Nolan M."/>
            <person name="Ohm R."/>
            <person name="Pangilinan J."/>
            <person name="Park H.-J."/>
            <person name="Ramirez L."/>
            <person name="Alfaro M."/>
            <person name="Sun H."/>
            <person name="Tritt A."/>
            <person name="Yoshinaga Y."/>
            <person name="Zwiers L.-H."/>
            <person name="Turgeon B."/>
            <person name="Goodwin S."/>
            <person name="Spatafora J."/>
            <person name="Crous P."/>
            <person name="Grigoriev I."/>
        </authorList>
    </citation>
    <scope>NUCLEOTIDE SEQUENCE</scope>
    <source>
        <strain evidence="4">CBS 119925</strain>
    </source>
</reference>
<feature type="compositionally biased region" description="Gly residues" evidence="3">
    <location>
        <begin position="363"/>
        <end position="372"/>
    </location>
</feature>
<evidence type="ECO:0000256" key="3">
    <source>
        <dbReference type="SAM" id="MobiDB-lite"/>
    </source>
</evidence>
<name>A0A6A6VP70_9PLEO</name>
<sequence length="724" mass="77045">MQNAPMAAMAAMNANPAGPADASARIGHMQRPVTKENDPRNLINTYIYDHMLRNQLFDVAKAMIDSGVQLNLETTKKQSPGNVNGVDPGDASRHDLPPPVLPGNQMVENSFLSDWWCQFWDIFSANRGRHNQHSKHAQYIAQARNMSQVNVNLRDNRMSSMGQIPPYANLRMPNGVDPNGLKRAALNNNRPNGAGPMANMNPMNKQAMLQSAQMQRDGSNMDLNRGQSPASVDNAPSPNKRPRMEGGMNAAQFGEFAHMGPNVQQKPIEVYAQALAAQTRSALNNHAMAQNMNVQGSPLNPQGLEGADNMYTNQRAMPAGAVQGQQGNHALQDYQMQLMLLEQQNKKRLLMARQEQETTPAGMPGGPHGGPNAGPPGFGQAMSPQGSRQGPSPNPTDMKRGTPKLNQSGLPTSPMPDGTMPPQRGSPAPGMSFDVNQIPPGMPPQYPYGAMAQNAIMRPPSSHPGNFNPQALSAQQLEAMRNGAMPNGVIPNGVMPNGMPNGAIPNGVMANPNWRGPIPQGMMPGQPGPMAGPMGNVGRSQMPPPPAPPAGGEMARPQEPSPSQPAPQPPTPVQANKANPKKKAAVKDTKKPAKGKAANTGATPAASSEDPPPTPTPSTPITPMHSNSFAQKGQPNQPPQAQPVSAPQQPALLDNNAANFTNPLGEDSMNIDFGDLTNFEGLENNEFGEFDFDIFMTNGNDEGNGLANDFSFPPPDEVPAGGDL</sequence>
<dbReference type="PANTHER" id="PTHR12610:SF12">
    <property type="entry name" value="SEQUENCE-SPECIFIC SINGLE-STRANDED DNA-BINDING PROTEIN, ISOFORM D"/>
    <property type="match status" value="1"/>
</dbReference>
<protein>
    <submittedName>
        <fullName evidence="4">Uncharacterized protein</fullName>
    </submittedName>
</protein>
<keyword evidence="5" id="KW-1185">Reference proteome</keyword>
<proteinExistence type="predicted"/>
<accession>A0A6A6VP70</accession>
<feature type="region of interest" description="Disordered" evidence="3">
    <location>
        <begin position="73"/>
        <end position="95"/>
    </location>
</feature>
<dbReference type="OrthoDB" id="5600002at2759"/>
<dbReference type="GO" id="GO:0045944">
    <property type="term" value="P:positive regulation of transcription by RNA polymerase II"/>
    <property type="evidence" value="ECO:0007669"/>
    <property type="project" value="TreeGrafter"/>
</dbReference>
<gene>
    <name evidence="4" type="ORF">M011DRAFT_474011</name>
</gene>
<organism evidence="4 5">
    <name type="scientific">Sporormia fimetaria CBS 119925</name>
    <dbReference type="NCBI Taxonomy" id="1340428"/>
    <lineage>
        <taxon>Eukaryota</taxon>
        <taxon>Fungi</taxon>
        <taxon>Dikarya</taxon>
        <taxon>Ascomycota</taxon>
        <taxon>Pezizomycotina</taxon>
        <taxon>Dothideomycetes</taxon>
        <taxon>Pleosporomycetidae</taxon>
        <taxon>Pleosporales</taxon>
        <taxon>Sporormiaceae</taxon>
        <taxon>Sporormia</taxon>
    </lineage>
</organism>
<feature type="region of interest" description="Disordered" evidence="3">
    <location>
        <begin position="213"/>
        <end position="245"/>
    </location>
</feature>
<feature type="compositionally biased region" description="Polar residues" evidence="3">
    <location>
        <begin position="213"/>
        <end position="237"/>
    </location>
</feature>
<feature type="compositionally biased region" description="Pro residues" evidence="3">
    <location>
        <begin position="559"/>
        <end position="572"/>
    </location>
</feature>
<feature type="region of interest" description="Disordered" evidence="3">
    <location>
        <begin position="523"/>
        <end position="664"/>
    </location>
</feature>
<feature type="compositionally biased region" description="Low complexity" evidence="3">
    <location>
        <begin position="642"/>
        <end position="651"/>
    </location>
</feature>
<feature type="compositionally biased region" description="Polar residues" evidence="3">
    <location>
        <begin position="73"/>
        <end position="82"/>
    </location>
</feature>
<feature type="compositionally biased region" description="Pro residues" evidence="3">
    <location>
        <begin position="610"/>
        <end position="620"/>
    </location>
</feature>
<comment type="subcellular location">
    <subcellularLocation>
        <location evidence="1">Nucleus</location>
    </subcellularLocation>
</comment>
<keyword evidence="2" id="KW-0539">Nucleus</keyword>